<dbReference type="PANTHER" id="PTHR31157">
    <property type="entry name" value="SCP DOMAIN-CONTAINING PROTEIN"/>
    <property type="match status" value="1"/>
</dbReference>
<dbReference type="STRING" id="573321.SAMN04488505_109240"/>
<proteinExistence type="predicted"/>
<sequence>MVISKQRKIVLLFLSFFLSMQAWACHRGTVAADSSVAAKSMDEQILYYTNKFRESKGLAPLQLVSTISKEAEDHSQDMAKGRTGFGHEGFEERVDHVGKKLGRVAAAAENVAYGNLDAEGVVNGWIKSPGHRRNMLGDYNLIGIGSAQGKGNIIFFTQVFIKH</sequence>
<dbReference type="SUPFAM" id="SSF55797">
    <property type="entry name" value="PR-1-like"/>
    <property type="match status" value="1"/>
</dbReference>
<dbReference type="InterPro" id="IPR014044">
    <property type="entry name" value="CAP_dom"/>
</dbReference>
<gene>
    <name evidence="3" type="ORF">SAMN04488505_109240</name>
</gene>
<dbReference type="Pfam" id="PF00188">
    <property type="entry name" value="CAP"/>
    <property type="match status" value="1"/>
</dbReference>
<dbReference type="Gene3D" id="3.40.33.10">
    <property type="entry name" value="CAP"/>
    <property type="match status" value="1"/>
</dbReference>
<keyword evidence="4" id="KW-1185">Reference proteome</keyword>
<dbReference type="RefSeq" id="WP_202909369.1">
    <property type="nucleotide sequence ID" value="NZ_FOBB01000009.1"/>
</dbReference>
<evidence type="ECO:0000256" key="1">
    <source>
        <dbReference type="SAM" id="SignalP"/>
    </source>
</evidence>
<evidence type="ECO:0000313" key="4">
    <source>
        <dbReference type="Proteomes" id="UP000198984"/>
    </source>
</evidence>
<name>A0A1H8FNR9_9BACT</name>
<accession>A0A1H8FNR9</accession>
<feature type="chain" id="PRO_5011685986" evidence="1">
    <location>
        <begin position="25"/>
        <end position="163"/>
    </location>
</feature>
<evidence type="ECO:0000259" key="2">
    <source>
        <dbReference type="Pfam" id="PF00188"/>
    </source>
</evidence>
<feature type="signal peptide" evidence="1">
    <location>
        <begin position="1"/>
        <end position="24"/>
    </location>
</feature>
<dbReference type="PANTHER" id="PTHR31157:SF1">
    <property type="entry name" value="SCP DOMAIN-CONTAINING PROTEIN"/>
    <property type="match status" value="1"/>
</dbReference>
<reference evidence="3 4" key="1">
    <citation type="submission" date="2016-10" db="EMBL/GenBank/DDBJ databases">
        <authorList>
            <person name="de Groot N.N."/>
        </authorList>
    </citation>
    <scope>NUCLEOTIDE SEQUENCE [LARGE SCALE GENOMIC DNA]</scope>
    <source>
        <strain evidence="3 4">DSM 21039</strain>
    </source>
</reference>
<evidence type="ECO:0000313" key="3">
    <source>
        <dbReference type="EMBL" id="SEN32738.1"/>
    </source>
</evidence>
<dbReference type="CDD" id="cd05379">
    <property type="entry name" value="CAP_bacterial"/>
    <property type="match status" value="1"/>
</dbReference>
<dbReference type="EMBL" id="FOBB01000009">
    <property type="protein sequence ID" value="SEN32738.1"/>
    <property type="molecule type" value="Genomic_DNA"/>
</dbReference>
<dbReference type="AlphaFoldDB" id="A0A1H8FNR9"/>
<protein>
    <submittedName>
        <fullName evidence="3">Cysteine-rich secretory protein family protein</fullName>
    </submittedName>
</protein>
<organism evidence="3 4">
    <name type="scientific">Chitinophaga rupis</name>
    <dbReference type="NCBI Taxonomy" id="573321"/>
    <lineage>
        <taxon>Bacteria</taxon>
        <taxon>Pseudomonadati</taxon>
        <taxon>Bacteroidota</taxon>
        <taxon>Chitinophagia</taxon>
        <taxon>Chitinophagales</taxon>
        <taxon>Chitinophagaceae</taxon>
        <taxon>Chitinophaga</taxon>
    </lineage>
</organism>
<feature type="domain" description="SCP" evidence="2">
    <location>
        <begin position="46"/>
        <end position="160"/>
    </location>
</feature>
<keyword evidence="1" id="KW-0732">Signal</keyword>
<dbReference type="Proteomes" id="UP000198984">
    <property type="component" value="Unassembled WGS sequence"/>
</dbReference>
<dbReference type="InterPro" id="IPR035940">
    <property type="entry name" value="CAP_sf"/>
</dbReference>